<comment type="caution">
    <text evidence="2">The sequence shown here is derived from an EMBL/GenBank/DDBJ whole genome shotgun (WGS) entry which is preliminary data.</text>
</comment>
<dbReference type="Gene3D" id="3.40.50.2000">
    <property type="entry name" value="Glycogen Phosphorylase B"/>
    <property type="match status" value="1"/>
</dbReference>
<dbReference type="EMBL" id="CAJNBH010000026">
    <property type="protein sequence ID" value="CAE6833699.1"/>
    <property type="molecule type" value="Genomic_DNA"/>
</dbReference>
<evidence type="ECO:0000313" key="3">
    <source>
        <dbReference type="Proteomes" id="UP000673821"/>
    </source>
</evidence>
<proteinExistence type="predicted"/>
<reference evidence="2 3" key="1">
    <citation type="submission" date="2021-02" db="EMBL/GenBank/DDBJ databases">
        <authorList>
            <person name="Vanwijnsberghe S."/>
        </authorList>
    </citation>
    <scope>NUCLEOTIDE SEQUENCE [LARGE SCALE GENOMIC DNA]</scope>
    <source>
        <strain evidence="2 3">R-69776</strain>
    </source>
</reference>
<name>A0ABN7N015_9BURK</name>
<organism evidence="2 3">
    <name type="scientific">Paraburkholderia nemoris</name>
    <dbReference type="NCBI Taxonomy" id="2793076"/>
    <lineage>
        <taxon>Bacteria</taxon>
        <taxon>Pseudomonadati</taxon>
        <taxon>Pseudomonadota</taxon>
        <taxon>Betaproteobacteria</taxon>
        <taxon>Burkholderiales</taxon>
        <taxon>Burkholderiaceae</taxon>
        <taxon>Paraburkholderia</taxon>
    </lineage>
</organism>
<evidence type="ECO:0000313" key="2">
    <source>
        <dbReference type="EMBL" id="CAE6833699.1"/>
    </source>
</evidence>
<evidence type="ECO:0000259" key="1">
    <source>
        <dbReference type="Pfam" id="PF00534"/>
    </source>
</evidence>
<dbReference type="SUPFAM" id="SSF53756">
    <property type="entry name" value="UDP-Glycosyltransferase/glycogen phosphorylase"/>
    <property type="match status" value="1"/>
</dbReference>
<gene>
    <name evidence="2" type="ORF">R69776_06714</name>
</gene>
<keyword evidence="3" id="KW-1185">Reference proteome</keyword>
<dbReference type="RefSeq" id="WP_200573253.1">
    <property type="nucleotide sequence ID" value="NZ_CAJNBI010000010.1"/>
</dbReference>
<protein>
    <recommendedName>
        <fullName evidence="1">Glycosyl transferase family 1 domain-containing protein</fullName>
    </recommendedName>
</protein>
<feature type="domain" description="Glycosyl transferase family 1" evidence="1">
    <location>
        <begin position="274"/>
        <end position="415"/>
    </location>
</feature>
<sequence>MPTRSTRKACVESTRALYKVHRLIKTLKAVALQFAAIWWLPSQVKTARRAVMALQPSNGTSAAPRRQLLVDVSIIASHDAGTGIQRVVRCLLLQLLDAPPPGFEIRPVRATRNRPYRYADSYLTSATSFGPKEDNENVRVSNGDIFLGLDLASRIAPRRQFDLLKWRTNGVRCAFVVYDLLPLLHPDWFTPRAYRSFRHWLSTLAVHADALFCISRSVSAEVRDCMKRRFNLAEKEFSTSWFHLGADLPPNHASKATTSPRLACLNPRPIHRAVLMVGTIEPRKGHAQVLDAFDLLWRSGAEQTLIIAGRQGWHVESFIERLKNHPEAGKRLLWLPDIKDSQLAQLYAELDGLVMASEAEGFGLPLVEASQYGMPLFVRDLAVFREVAEENAAYFTAQSGAELAPQLAEWLSQLDTCTAPASHAMKSLTWFASAKQLKALIADLDRSQ</sequence>
<dbReference type="PANTHER" id="PTHR46401">
    <property type="entry name" value="GLYCOSYLTRANSFERASE WBBK-RELATED"/>
    <property type="match status" value="1"/>
</dbReference>
<accession>A0ABN7N015</accession>
<dbReference type="PANTHER" id="PTHR46401:SF9">
    <property type="entry name" value="MANNOSYLTRANSFERASE A"/>
    <property type="match status" value="1"/>
</dbReference>
<dbReference type="Proteomes" id="UP000673821">
    <property type="component" value="Unassembled WGS sequence"/>
</dbReference>
<dbReference type="CDD" id="cd03809">
    <property type="entry name" value="GT4_MtfB-like"/>
    <property type="match status" value="1"/>
</dbReference>
<dbReference type="Pfam" id="PF00534">
    <property type="entry name" value="Glycos_transf_1"/>
    <property type="match status" value="1"/>
</dbReference>
<dbReference type="InterPro" id="IPR001296">
    <property type="entry name" value="Glyco_trans_1"/>
</dbReference>